<dbReference type="SUPFAM" id="SSF47616">
    <property type="entry name" value="GST C-terminal domain-like"/>
    <property type="match status" value="1"/>
</dbReference>
<sequence length="258" mass="29972">MQARWYLLVSKHPKDSVRVNNHNLIPEASLTFDRYTLNYRKLPYEVVWVELPDIEETVKSIGASPTATKPNGQPKYTLPAIHDLNTDVRLSDSIKIVEYLEATYPNDPEKALIPPGTKALQLAFIDAVITLIRPNLVPLAYPQEVTLFDSRSREYFLSTRKEMLGKEVWEIAPPPEMRDTVWKGVEGAWAKVDSWMRKEDRFVMGDTVCFLDFAIAGQFVWYRIMWGEDSEEWKMMSSWQGGRWARLVQDLGEFERLR</sequence>
<organism evidence="3 4">
    <name type="scientific">Paramarasmius palmivorus</name>
    <dbReference type="NCBI Taxonomy" id="297713"/>
    <lineage>
        <taxon>Eukaryota</taxon>
        <taxon>Fungi</taxon>
        <taxon>Dikarya</taxon>
        <taxon>Basidiomycota</taxon>
        <taxon>Agaricomycotina</taxon>
        <taxon>Agaricomycetes</taxon>
        <taxon>Agaricomycetidae</taxon>
        <taxon>Agaricales</taxon>
        <taxon>Marasmiineae</taxon>
        <taxon>Marasmiaceae</taxon>
        <taxon>Paramarasmius</taxon>
    </lineage>
</organism>
<feature type="domain" description="Glutathione S-transferase UstS-like C-terminal" evidence="2">
    <location>
        <begin position="119"/>
        <end position="254"/>
    </location>
</feature>
<evidence type="ECO:0008006" key="5">
    <source>
        <dbReference type="Google" id="ProtNLM"/>
    </source>
</evidence>
<dbReference type="AlphaFoldDB" id="A0AAW0B7R9"/>
<evidence type="ECO:0000313" key="3">
    <source>
        <dbReference type="EMBL" id="KAK7021387.1"/>
    </source>
</evidence>
<dbReference type="InterPro" id="IPR036282">
    <property type="entry name" value="Glutathione-S-Trfase_C_sf"/>
</dbReference>
<gene>
    <name evidence="3" type="ORF">VNI00_017379</name>
</gene>
<evidence type="ECO:0000259" key="1">
    <source>
        <dbReference type="Pfam" id="PF13409"/>
    </source>
</evidence>
<evidence type="ECO:0000259" key="2">
    <source>
        <dbReference type="Pfam" id="PF22041"/>
    </source>
</evidence>
<dbReference type="Gene3D" id="3.40.30.10">
    <property type="entry name" value="Glutaredoxin"/>
    <property type="match status" value="1"/>
</dbReference>
<comment type="caution">
    <text evidence="3">The sequence shown here is derived from an EMBL/GenBank/DDBJ whole genome shotgun (WGS) entry which is preliminary data.</text>
</comment>
<dbReference type="EMBL" id="JAYKXP010000170">
    <property type="protein sequence ID" value="KAK7021387.1"/>
    <property type="molecule type" value="Genomic_DNA"/>
</dbReference>
<protein>
    <recommendedName>
        <fullName evidence="5">GST N-terminal domain-containing protein</fullName>
    </recommendedName>
</protein>
<name>A0AAW0B7R9_9AGAR</name>
<dbReference type="SUPFAM" id="SSF52833">
    <property type="entry name" value="Thioredoxin-like"/>
    <property type="match status" value="1"/>
</dbReference>
<evidence type="ECO:0000313" key="4">
    <source>
        <dbReference type="Proteomes" id="UP001383192"/>
    </source>
</evidence>
<reference evidence="3 4" key="1">
    <citation type="submission" date="2024-01" db="EMBL/GenBank/DDBJ databases">
        <title>A draft genome for a cacao thread blight-causing isolate of Paramarasmius palmivorus.</title>
        <authorList>
            <person name="Baruah I.K."/>
            <person name="Bukari Y."/>
            <person name="Amoako-Attah I."/>
            <person name="Meinhardt L.W."/>
            <person name="Bailey B.A."/>
            <person name="Cohen S.P."/>
        </authorList>
    </citation>
    <scope>NUCLEOTIDE SEQUENCE [LARGE SCALE GENOMIC DNA]</scope>
    <source>
        <strain evidence="3 4">GH-12</strain>
    </source>
</reference>
<dbReference type="Pfam" id="PF22041">
    <property type="entry name" value="GST_C_7"/>
    <property type="match status" value="1"/>
</dbReference>
<dbReference type="InterPro" id="IPR036249">
    <property type="entry name" value="Thioredoxin-like_sf"/>
</dbReference>
<keyword evidence="4" id="KW-1185">Reference proteome</keyword>
<dbReference type="InterPro" id="IPR054416">
    <property type="entry name" value="GST_UstS-like_C"/>
</dbReference>
<dbReference type="Gene3D" id="1.20.1050.10">
    <property type="match status" value="1"/>
</dbReference>
<proteinExistence type="predicted"/>
<feature type="domain" description="GST N-terminal" evidence="1">
    <location>
        <begin position="34"/>
        <end position="102"/>
    </location>
</feature>
<dbReference type="Pfam" id="PF13409">
    <property type="entry name" value="GST_N_2"/>
    <property type="match status" value="1"/>
</dbReference>
<dbReference type="Proteomes" id="UP001383192">
    <property type="component" value="Unassembled WGS sequence"/>
</dbReference>
<dbReference type="InterPro" id="IPR004045">
    <property type="entry name" value="Glutathione_S-Trfase_N"/>
</dbReference>
<accession>A0AAW0B7R9</accession>